<protein>
    <recommendedName>
        <fullName evidence="6">Holliday junction branch migration complex subunit RuvA</fullName>
    </recommendedName>
</protein>
<dbReference type="Proteomes" id="UP000176322">
    <property type="component" value="Unassembled WGS sequence"/>
</dbReference>
<dbReference type="Gene3D" id="2.40.50.140">
    <property type="entry name" value="Nucleic acid-binding proteins"/>
    <property type="match status" value="1"/>
</dbReference>
<evidence type="ECO:0000259" key="7">
    <source>
        <dbReference type="SMART" id="SM00278"/>
    </source>
</evidence>
<keyword evidence="5 6" id="KW-0234">DNA repair</keyword>
<organism evidence="8 9">
    <name type="scientific">Candidatus Kaiserbacteria bacterium RIFCSPHIGHO2_01_FULL_46_22</name>
    <dbReference type="NCBI Taxonomy" id="1798475"/>
    <lineage>
        <taxon>Bacteria</taxon>
        <taxon>Candidatus Kaiseribacteriota</taxon>
    </lineage>
</organism>
<dbReference type="Pfam" id="PF01330">
    <property type="entry name" value="RuvA_N"/>
    <property type="match status" value="1"/>
</dbReference>
<keyword evidence="8" id="KW-0067">ATP-binding</keyword>
<evidence type="ECO:0000256" key="2">
    <source>
        <dbReference type="ARBA" id="ARBA00022763"/>
    </source>
</evidence>
<dbReference type="NCBIfam" id="TIGR00084">
    <property type="entry name" value="ruvA"/>
    <property type="match status" value="1"/>
</dbReference>
<dbReference type="Pfam" id="PF14520">
    <property type="entry name" value="HHH_5"/>
    <property type="match status" value="1"/>
</dbReference>
<evidence type="ECO:0000313" key="8">
    <source>
        <dbReference type="EMBL" id="OGG41416.1"/>
    </source>
</evidence>
<keyword evidence="2 6" id="KW-0227">DNA damage</keyword>
<proteinExistence type="inferred from homology"/>
<reference evidence="8 9" key="1">
    <citation type="journal article" date="2016" name="Nat. Commun.">
        <title>Thousands of microbial genomes shed light on interconnected biogeochemical processes in an aquifer system.</title>
        <authorList>
            <person name="Anantharaman K."/>
            <person name="Brown C.T."/>
            <person name="Hug L.A."/>
            <person name="Sharon I."/>
            <person name="Castelle C.J."/>
            <person name="Probst A.J."/>
            <person name="Thomas B.C."/>
            <person name="Singh A."/>
            <person name="Wilkins M.J."/>
            <person name="Karaoz U."/>
            <person name="Brodie E.L."/>
            <person name="Williams K.H."/>
            <person name="Hubbard S.S."/>
            <person name="Banfield J.F."/>
        </authorList>
    </citation>
    <scope>NUCLEOTIDE SEQUENCE [LARGE SCALE GENOMIC DNA]</scope>
</reference>
<dbReference type="Pfam" id="PF07499">
    <property type="entry name" value="RuvA_C"/>
    <property type="match status" value="1"/>
</dbReference>
<dbReference type="GO" id="GO:0009379">
    <property type="term" value="C:Holliday junction helicase complex"/>
    <property type="evidence" value="ECO:0007669"/>
    <property type="project" value="InterPro"/>
</dbReference>
<dbReference type="InterPro" id="IPR013849">
    <property type="entry name" value="DNA_helicase_Holl-junc_RuvA_I"/>
</dbReference>
<evidence type="ECO:0000256" key="5">
    <source>
        <dbReference type="ARBA" id="ARBA00023204"/>
    </source>
</evidence>
<comment type="caution">
    <text evidence="8">The sequence shown here is derived from an EMBL/GenBank/DDBJ whole genome shotgun (WGS) entry which is preliminary data.</text>
</comment>
<dbReference type="InterPro" id="IPR000085">
    <property type="entry name" value="RuvA"/>
</dbReference>
<keyword evidence="4 6" id="KW-0233">DNA recombination</keyword>
<dbReference type="STRING" id="1798475.A2837_02800"/>
<dbReference type="GO" id="GO:0005737">
    <property type="term" value="C:cytoplasm"/>
    <property type="evidence" value="ECO:0007669"/>
    <property type="project" value="UniProtKB-SubCell"/>
</dbReference>
<accession>A0A1F6BWT8</accession>
<evidence type="ECO:0000256" key="3">
    <source>
        <dbReference type="ARBA" id="ARBA00023125"/>
    </source>
</evidence>
<name>A0A1F6BWT8_9BACT</name>
<dbReference type="InterPro" id="IPR011114">
    <property type="entry name" value="RuvA_C"/>
</dbReference>
<dbReference type="GO" id="GO:0006281">
    <property type="term" value="P:DNA repair"/>
    <property type="evidence" value="ECO:0007669"/>
    <property type="project" value="UniProtKB-UniRule"/>
</dbReference>
<comment type="subcellular location">
    <subcellularLocation>
        <location evidence="6">Cytoplasm</location>
    </subcellularLocation>
</comment>
<dbReference type="InterPro" id="IPR036267">
    <property type="entry name" value="RuvA_C_sf"/>
</dbReference>
<sequence>MIRTVHGQVTEVRPPEVVIEVGGIGYLIHTNRPADTMPLGIPALFHTYLAVRETALDLYGFETRDELEVFQHLISLPKIGPKTALQIMLQADVGLIKEAVANDDPVRLSKLSGIGKKSAEKIVAGLREKFEDEALVGTNMTGSRSADHTSDTIDALISLGYPATDARRVTIQITSDNPQVSTSAEALKLALKLLNTL</sequence>
<dbReference type="InterPro" id="IPR010994">
    <property type="entry name" value="RuvA_2-like"/>
</dbReference>
<comment type="caution">
    <text evidence="6">Lacks conserved residue(s) required for the propagation of feature annotation.</text>
</comment>
<dbReference type="SUPFAM" id="SSF50249">
    <property type="entry name" value="Nucleic acid-binding proteins"/>
    <property type="match status" value="1"/>
</dbReference>
<dbReference type="Gene3D" id="1.10.8.10">
    <property type="entry name" value="DNA helicase RuvA subunit, C-terminal domain"/>
    <property type="match status" value="1"/>
</dbReference>
<evidence type="ECO:0000256" key="6">
    <source>
        <dbReference type="HAMAP-Rule" id="MF_00031"/>
    </source>
</evidence>
<feature type="domain" description="Helix-hairpin-helix DNA-binding motif class 1" evidence="7">
    <location>
        <begin position="71"/>
        <end position="90"/>
    </location>
</feature>
<dbReference type="EMBL" id="MFKO01000008">
    <property type="protein sequence ID" value="OGG41416.1"/>
    <property type="molecule type" value="Genomic_DNA"/>
</dbReference>
<dbReference type="HAMAP" id="MF_00031">
    <property type="entry name" value="DNA_HJ_migration_RuvA"/>
    <property type="match status" value="1"/>
</dbReference>
<dbReference type="InterPro" id="IPR012340">
    <property type="entry name" value="NA-bd_OB-fold"/>
</dbReference>
<dbReference type="CDD" id="cd14332">
    <property type="entry name" value="UBA_RuvA_C"/>
    <property type="match status" value="1"/>
</dbReference>
<gene>
    <name evidence="6" type="primary">ruvA</name>
    <name evidence="8" type="ORF">A2837_02800</name>
</gene>
<evidence type="ECO:0000313" key="9">
    <source>
        <dbReference type="Proteomes" id="UP000176322"/>
    </source>
</evidence>
<comment type="domain">
    <text evidence="6">Has three domains with a flexible linker between the domains II and III and assumes an 'L' shape. Domain III is highly mobile and contacts RuvB.</text>
</comment>
<comment type="subunit">
    <text evidence="6">Homotetramer. Forms an RuvA(8)-RuvB(12)-Holliday junction (HJ) complex. HJ DNA is sandwiched between 2 RuvA tetramers; dsDNA enters through RuvA and exits via RuvB. An RuvB hexamer assembles on each DNA strand where it exits the tetramer. Each RuvB hexamer is contacted by two RuvA subunits (via domain III) on 2 adjacent RuvB subunits; this complex drives branch migration. In the full resolvosome a probable DNA-RuvA(4)-RuvB(12)-RuvC(2) complex forms which resolves the HJ.</text>
</comment>
<dbReference type="SUPFAM" id="SSF47781">
    <property type="entry name" value="RuvA domain 2-like"/>
    <property type="match status" value="1"/>
</dbReference>
<keyword evidence="8" id="KW-0347">Helicase</keyword>
<dbReference type="InterPro" id="IPR003583">
    <property type="entry name" value="Hlx-hairpin-Hlx_DNA-bd_motif"/>
</dbReference>
<evidence type="ECO:0000256" key="1">
    <source>
        <dbReference type="ARBA" id="ARBA00022490"/>
    </source>
</evidence>
<evidence type="ECO:0000256" key="4">
    <source>
        <dbReference type="ARBA" id="ARBA00023172"/>
    </source>
</evidence>
<dbReference type="SUPFAM" id="SSF46929">
    <property type="entry name" value="DNA helicase RuvA subunit, C-terminal domain"/>
    <property type="match status" value="1"/>
</dbReference>
<feature type="region of interest" description="Domain III" evidence="6">
    <location>
        <begin position="144"/>
        <end position="197"/>
    </location>
</feature>
<dbReference type="Gene3D" id="1.10.150.20">
    <property type="entry name" value="5' to 3' exonuclease, C-terminal subdomain"/>
    <property type="match status" value="1"/>
</dbReference>
<keyword evidence="8" id="KW-0547">Nucleotide-binding</keyword>
<dbReference type="GO" id="GO:0005524">
    <property type="term" value="F:ATP binding"/>
    <property type="evidence" value="ECO:0007669"/>
    <property type="project" value="InterPro"/>
</dbReference>
<comment type="function">
    <text evidence="6">The RuvA-RuvB-RuvC complex processes Holliday junction (HJ) DNA during genetic recombination and DNA repair, while the RuvA-RuvB complex plays an important role in the rescue of blocked DNA replication forks via replication fork reversal (RFR). RuvA specifically binds to HJ cruciform DNA, conferring on it an open structure. The RuvB hexamer acts as an ATP-dependent pump, pulling dsDNA into and through the RuvAB complex. HJ branch migration allows RuvC to scan DNA until it finds its consensus sequence, where it cleaves and resolves the cruciform DNA.</text>
</comment>
<dbReference type="GO" id="GO:0006310">
    <property type="term" value="P:DNA recombination"/>
    <property type="evidence" value="ECO:0007669"/>
    <property type="project" value="UniProtKB-UniRule"/>
</dbReference>
<keyword evidence="3 6" id="KW-0238">DNA-binding</keyword>
<dbReference type="SMART" id="SM00278">
    <property type="entry name" value="HhH1"/>
    <property type="match status" value="2"/>
</dbReference>
<dbReference type="GO" id="GO:0009378">
    <property type="term" value="F:four-way junction helicase activity"/>
    <property type="evidence" value="ECO:0007669"/>
    <property type="project" value="InterPro"/>
</dbReference>
<dbReference type="GO" id="GO:0048476">
    <property type="term" value="C:Holliday junction resolvase complex"/>
    <property type="evidence" value="ECO:0007669"/>
    <property type="project" value="UniProtKB-UniRule"/>
</dbReference>
<comment type="similarity">
    <text evidence="6">Belongs to the RuvA family.</text>
</comment>
<dbReference type="AlphaFoldDB" id="A0A1F6BWT8"/>
<dbReference type="GO" id="GO:0000400">
    <property type="term" value="F:four-way junction DNA binding"/>
    <property type="evidence" value="ECO:0007669"/>
    <property type="project" value="UniProtKB-UniRule"/>
</dbReference>
<keyword evidence="8" id="KW-0378">Hydrolase</keyword>
<keyword evidence="1 6" id="KW-0963">Cytoplasm</keyword>
<feature type="domain" description="Helix-hairpin-helix DNA-binding motif class 1" evidence="7">
    <location>
        <begin position="106"/>
        <end position="125"/>
    </location>
</feature>